<dbReference type="Pfam" id="PF20965">
    <property type="entry name" value="DZF_C"/>
    <property type="match status" value="1"/>
</dbReference>
<evidence type="ECO:0000259" key="8">
    <source>
        <dbReference type="PROSITE" id="PS51703"/>
    </source>
</evidence>
<dbReference type="SMART" id="SM00572">
    <property type="entry name" value="DZF"/>
    <property type="match status" value="1"/>
</dbReference>
<dbReference type="InterPro" id="IPR049401">
    <property type="entry name" value="DZF_dom_N"/>
</dbReference>
<dbReference type="Gene3D" id="3.30.460.10">
    <property type="entry name" value="Beta Polymerase, domain 2"/>
    <property type="match status" value="1"/>
</dbReference>
<dbReference type="SUPFAM" id="SSF54768">
    <property type="entry name" value="dsRNA-binding domain-like"/>
    <property type="match status" value="3"/>
</dbReference>
<feature type="domain" description="DRBM" evidence="7">
    <location>
        <begin position="725"/>
        <end position="756"/>
    </location>
</feature>
<proteinExistence type="predicted"/>
<keyword evidence="4" id="KW-0238">DNA-binding</keyword>
<dbReference type="GeneTree" id="ENSGT00940000154687"/>
<feature type="compositionally biased region" description="Basic residues" evidence="6">
    <location>
        <begin position="761"/>
        <end position="770"/>
    </location>
</feature>
<evidence type="ECO:0000256" key="3">
    <source>
        <dbReference type="ARBA" id="ARBA00022737"/>
    </source>
</evidence>
<dbReference type="Proteomes" id="UP000694388">
    <property type="component" value="Unplaced"/>
</dbReference>
<dbReference type="Pfam" id="PF07528">
    <property type="entry name" value="DZF_N"/>
    <property type="match status" value="1"/>
</dbReference>
<keyword evidence="10" id="KW-1185">Reference proteome</keyword>
<organism evidence="9 10">
    <name type="scientific">Eptatretus burgeri</name>
    <name type="common">Inshore hagfish</name>
    <dbReference type="NCBI Taxonomy" id="7764"/>
    <lineage>
        <taxon>Eukaryota</taxon>
        <taxon>Metazoa</taxon>
        <taxon>Chordata</taxon>
        <taxon>Craniata</taxon>
        <taxon>Vertebrata</taxon>
        <taxon>Cyclostomata</taxon>
        <taxon>Myxini</taxon>
        <taxon>Myxiniformes</taxon>
        <taxon>Myxinidae</taxon>
        <taxon>Eptatretinae</taxon>
        <taxon>Eptatretus</taxon>
    </lineage>
</organism>
<name>A0A8C4NDR1_EPTBU</name>
<evidence type="ECO:0000256" key="5">
    <source>
        <dbReference type="PROSITE-ProRule" id="PRU00266"/>
    </source>
</evidence>
<dbReference type="Ensembl" id="ENSEBUT00000001774.1">
    <property type="protein sequence ID" value="ENSEBUP00000001446.1"/>
    <property type="gene ID" value="ENSEBUG00000001232.1"/>
</dbReference>
<dbReference type="PROSITE" id="PS50137">
    <property type="entry name" value="DS_RBD"/>
    <property type="match status" value="2"/>
</dbReference>
<dbReference type="Gene3D" id="3.30.160.20">
    <property type="match status" value="3"/>
</dbReference>
<reference evidence="9" key="2">
    <citation type="submission" date="2025-09" db="UniProtKB">
        <authorList>
            <consortium name="Ensembl"/>
        </authorList>
    </citation>
    <scope>IDENTIFICATION</scope>
</reference>
<feature type="region of interest" description="Disordered" evidence="6">
    <location>
        <begin position="704"/>
        <end position="787"/>
    </location>
</feature>
<evidence type="ECO:0000256" key="6">
    <source>
        <dbReference type="SAM" id="MobiDB-lite"/>
    </source>
</evidence>
<evidence type="ECO:0000256" key="1">
    <source>
        <dbReference type="ARBA" id="ARBA00004496"/>
    </source>
</evidence>
<dbReference type="AlphaFoldDB" id="A0A8C4NDR1"/>
<dbReference type="PANTHER" id="PTHR45762:SF1">
    <property type="entry name" value="SPERMATID PERINUCLEAR RNA-BINDING PROTEIN"/>
    <property type="match status" value="1"/>
</dbReference>
<keyword evidence="2" id="KW-0963">Cytoplasm</keyword>
<dbReference type="PANTHER" id="PTHR45762">
    <property type="entry name" value="ZINC FINGER RNA-BINDING PROTEIN"/>
    <property type="match status" value="1"/>
</dbReference>
<evidence type="ECO:0000256" key="4">
    <source>
        <dbReference type="ARBA" id="ARBA00023125"/>
    </source>
</evidence>
<feature type="domain" description="DRBM" evidence="7">
    <location>
        <begin position="644"/>
        <end position="707"/>
    </location>
</feature>
<keyword evidence="5" id="KW-0694">RNA-binding</keyword>
<dbReference type="InterPro" id="IPR049402">
    <property type="entry name" value="DZF_dom_C"/>
</dbReference>
<evidence type="ECO:0000259" key="7">
    <source>
        <dbReference type="PROSITE" id="PS50137"/>
    </source>
</evidence>
<dbReference type="GO" id="GO:0003725">
    <property type="term" value="F:double-stranded RNA binding"/>
    <property type="evidence" value="ECO:0007669"/>
    <property type="project" value="TreeGrafter"/>
</dbReference>
<dbReference type="GO" id="GO:0005737">
    <property type="term" value="C:cytoplasm"/>
    <property type="evidence" value="ECO:0007669"/>
    <property type="project" value="UniProtKB-SubCell"/>
</dbReference>
<dbReference type="GO" id="GO:0003727">
    <property type="term" value="F:single-stranded RNA binding"/>
    <property type="evidence" value="ECO:0007669"/>
    <property type="project" value="TreeGrafter"/>
</dbReference>
<feature type="domain" description="DZF" evidence="8">
    <location>
        <begin position="118"/>
        <end position="523"/>
    </location>
</feature>
<comment type="subcellular location">
    <subcellularLocation>
        <location evidence="1">Cytoplasm</location>
    </subcellularLocation>
</comment>
<evidence type="ECO:0000313" key="10">
    <source>
        <dbReference type="Proteomes" id="UP000694388"/>
    </source>
</evidence>
<dbReference type="CDD" id="cd00048">
    <property type="entry name" value="DSRM_SF"/>
    <property type="match status" value="1"/>
</dbReference>
<evidence type="ECO:0000256" key="2">
    <source>
        <dbReference type="ARBA" id="ARBA00022490"/>
    </source>
</evidence>
<dbReference type="GO" id="GO:0071011">
    <property type="term" value="C:precatalytic spliceosome"/>
    <property type="evidence" value="ECO:0007669"/>
    <property type="project" value="TreeGrafter"/>
</dbReference>
<accession>A0A8C4NDR1</accession>
<reference evidence="9" key="1">
    <citation type="submission" date="2025-08" db="UniProtKB">
        <authorList>
            <consortium name="Ensembl"/>
        </authorList>
    </citation>
    <scope>IDENTIFICATION</scope>
</reference>
<dbReference type="SMART" id="SM00358">
    <property type="entry name" value="DSRM"/>
    <property type="match status" value="2"/>
</dbReference>
<evidence type="ECO:0000313" key="9">
    <source>
        <dbReference type="Ensembl" id="ENSEBUP00000001446.1"/>
    </source>
</evidence>
<sequence length="801" mass="89541">MTSSRRTSWRKMQHAAACKGSRHPKALLSFEKKAYEELLHWEGLVYRGIYLRPNDLQRYQNLCSRYNCCSHKDLARYQEQLREYDFEMRYWDDLQCYESQMCLRMHQSEKRRDASDSRQLKLPRSPFFIDLAAPSTTEDDRHVMAKHLVIYPQSEELKAMQSFVNTTELALTMLADWKLPSGSKQSPALDTSGTCCLNTDADSDGRKKSNDSTLSSAIDTSCINTEADSDESAEGSISRQLCGVMRIGALAKGLLLCGETHFDLVLICKDKPTRSLLMSISLTLPEQLKVAAQDKEEFEVKANPDDATIEVTALSSKLSIHITLTSPAMRQDGENGDDSMTDSPADVLDRQKCLNALAAVRHAIWFQPQRFPQKSFFIVLRVMRDLCNKVHTWKPLQGWVIELLCEKAIMTSIRPLGPGESFCRVIEYIATGMLLEDKPGILDPCEKEPKDVLERIPAQHKEDITHSAQYAMRLVAFGQLHRVLSMSNLSDNSPLYTSAVSVMAQKIGSLLVTARKKVNQLHGRLHYHHLSLHEPRWSPMFTMAVDLDEFTYVASGPSKKKAQLHLILKVLESLGHTTGVDIDTKQVEAEITVAKLVKAEIEVEESRQMFTAGADGSKSPASSSAPLAAALNAQGPVLTAQGRNPVKLLNEIRRVLKYKVVSVEGANPDEKFHIQVKIDGHKYIGTGSNKKVAKANAALSALQEVLPDSNQPRPRRRQSHSPETVEIDGQKDIGTGSNKKVAKANAALSALQKMPPDSNQPRRRRRRRHSQSPETVHSGLLPAHLNPQPYPLPFSFLSLVP</sequence>
<dbReference type="InterPro" id="IPR006561">
    <property type="entry name" value="DZF_dom"/>
</dbReference>
<dbReference type="Pfam" id="PF00035">
    <property type="entry name" value="dsrm"/>
    <property type="match status" value="2"/>
</dbReference>
<dbReference type="FunFam" id="1.10.1410.40:FF:000001">
    <property type="entry name" value="interleukin enhancer-binding factor 3 isoform X1"/>
    <property type="match status" value="1"/>
</dbReference>
<dbReference type="PROSITE" id="PS51703">
    <property type="entry name" value="DZF"/>
    <property type="match status" value="1"/>
</dbReference>
<protein>
    <submittedName>
        <fullName evidence="9">Interleukin enhancer binding factor 3a</fullName>
    </submittedName>
</protein>
<dbReference type="Gene3D" id="1.10.1410.40">
    <property type="match status" value="1"/>
</dbReference>
<keyword evidence="3" id="KW-0677">Repeat</keyword>
<dbReference type="InterPro" id="IPR014720">
    <property type="entry name" value="dsRBD_dom"/>
</dbReference>
<dbReference type="InterPro" id="IPR043519">
    <property type="entry name" value="NT_sf"/>
</dbReference>
<dbReference type="GO" id="GO:0003677">
    <property type="term" value="F:DNA binding"/>
    <property type="evidence" value="ECO:0007669"/>
    <property type="project" value="UniProtKB-KW"/>
</dbReference>